<sequence length="1209" mass="134442">MDDLTTELTERFERYCDMKGDQFPSDVLAELQSMSRLYSISPEELDFKWQAYNMKMGGEENKMDVKTARDFKKTIQDALERESRGKAQQRNEPKRGQPTPRAKGGDMYDMLEGLVPGTPHRPAPSGANGSTVKRKANFNTPGGKATKAHEMSTPGGGMTPKAETPGGPVFDFASRTNANDITEQFVQGDISIPEPPSEEPKEPRIKLKANTDMSKFSYRTMAMKLSEASEVLDDRIDEFRDLLRDTAGLDESAFGNPNYPSPSEIIAVGRIANDTSEGRLNTASIVLEGSRRHGSGRRVPLNVEGLSSYDFFPGQIVALRGTNASGDSFVVSEVLPLPLLNPPATKPEELDVINARYLDTPDSDPDNVRPLTIMIASGPYTTDQNLDFAPLHTFLDNAAEAYADAIILVGPFLDAEHPQIRSGDFDVPPNASPDQATMTDLFRYHVSSAIQNFNKRVPTCQVLLVPSLRDAHHHHAAFPQDKFIKKELGLGAAGKMVQCVTNPMTVSMNEMTVGMSSIDILDMLRREELAGGKARTTNIYERCARNVIEQRSFLPLFPPTGREKQQFMPAPIEQKAMKSNAANGEQKEGEEPELDQAPSPFLPLGTMLDTSYLKLGEMLNVRPDILITPSVLQGTVKVVESVLVINPGTLAKRRAAGTYARVIVQPAVVSESEREKGKRTDIKETHERPSRPKQNSLVPSTSSHSAQYLAASRRHIHDSAGGLKEYDPEFSMAPKRKSTEATAELDSPVKKTRSTKKEVYSSQQKAAIQQFISFTNLDRNTAIRALKSHGWDAQNAVNAYYSGNSGGGAQASSAAKANLTKLFDRYQEAGAPDKDIVGVEGTMRYFEETGVDAEGLEALAALEIVQAPTMGEMSRDGFVKGWSERSCDAVDKQKAYLKNVKSELSDNKELFTRIYKYTFTIAKPTDQRAVPLEMAAVYWELLFSSPLSAVKWSSPNTPWLSWWIEFLNTSWKKSVNKDMWNETLKFAQLSLADESMSFWNEESSWPSVIDDFVEFVKKDKRGGPRHKRAALASSTVVRRLRKIHPTPTFDDTPRQLTTQQSKCVYLEECCCSSTDRSQMVAAKKHVPIVKKHRKRFNRHQSDRFMCVDPSWRKPKGIDNRVRRRFKGQAAMPKIGYGSNRKTRHMMPSGHKAFVVNNVADVDLLLMHNATFAAEIAHAVSARKRIEIIARAKQIGVKVTNGKARVKTES</sequence>
<dbReference type="InterPro" id="IPR005176">
    <property type="entry name" value="PONY_dom"/>
</dbReference>
<dbReference type="PROSITE" id="PS51229">
    <property type="entry name" value="DCUN1"/>
    <property type="match status" value="1"/>
</dbReference>
<protein>
    <recommendedName>
        <fullName evidence="4">DNA polymerase alpha subunit B</fullName>
    </recommendedName>
</protein>
<name>A0A8H7B736_9PLEO</name>
<keyword evidence="8" id="KW-0687">Ribonucleoprotein</keyword>
<dbReference type="GO" id="GO:0005658">
    <property type="term" value="C:alpha DNA polymerase:primase complex"/>
    <property type="evidence" value="ECO:0007669"/>
    <property type="project" value="TreeGrafter"/>
</dbReference>
<evidence type="ECO:0000313" key="11">
    <source>
        <dbReference type="EMBL" id="KAF7678709.1"/>
    </source>
</evidence>
<dbReference type="PANTHER" id="PTHR23061:SF12">
    <property type="entry name" value="DNA POLYMERASE ALPHA SUBUNIT B"/>
    <property type="match status" value="1"/>
</dbReference>
<dbReference type="Gene3D" id="1.10.238.200">
    <property type="entry name" value="Cullin, PONY binding domain"/>
    <property type="match status" value="1"/>
</dbReference>
<evidence type="ECO:0000256" key="9">
    <source>
        <dbReference type="SAM" id="MobiDB-lite"/>
    </source>
</evidence>
<dbReference type="SMART" id="SM01393">
    <property type="entry name" value="Ribosomal_L32e"/>
    <property type="match status" value="1"/>
</dbReference>
<organism evidence="11 12">
    <name type="scientific">Alternaria burnsii</name>
    <dbReference type="NCBI Taxonomy" id="1187904"/>
    <lineage>
        <taxon>Eukaryota</taxon>
        <taxon>Fungi</taxon>
        <taxon>Dikarya</taxon>
        <taxon>Ascomycota</taxon>
        <taxon>Pezizomycotina</taxon>
        <taxon>Dothideomycetes</taxon>
        <taxon>Pleosporomycetidae</taxon>
        <taxon>Pleosporales</taxon>
        <taxon>Pleosporineae</taxon>
        <taxon>Pleosporaceae</taxon>
        <taxon>Alternaria</taxon>
        <taxon>Alternaria sect. Alternaria</taxon>
    </lineage>
</organism>
<dbReference type="InterPro" id="IPR042460">
    <property type="entry name" value="DCN1-like_PONY"/>
</dbReference>
<feature type="compositionally biased region" description="Basic and acidic residues" evidence="9">
    <location>
        <begin position="671"/>
        <end position="690"/>
    </location>
</feature>
<dbReference type="GO" id="GO:0005840">
    <property type="term" value="C:ribosome"/>
    <property type="evidence" value="ECO:0007669"/>
    <property type="project" value="UniProtKB-KW"/>
</dbReference>
<dbReference type="Pfam" id="PF01655">
    <property type="entry name" value="Ribosomal_L32e"/>
    <property type="match status" value="1"/>
</dbReference>
<accession>A0A8H7B736</accession>
<evidence type="ECO:0000256" key="8">
    <source>
        <dbReference type="ARBA" id="ARBA00023274"/>
    </source>
</evidence>
<evidence type="ECO:0000256" key="3">
    <source>
        <dbReference type="ARBA" id="ARBA00008431"/>
    </source>
</evidence>
<dbReference type="GO" id="GO:1990904">
    <property type="term" value="C:ribonucleoprotein complex"/>
    <property type="evidence" value="ECO:0007669"/>
    <property type="project" value="UniProtKB-KW"/>
</dbReference>
<feature type="region of interest" description="Disordered" evidence="9">
    <location>
        <begin position="721"/>
        <end position="760"/>
    </location>
</feature>
<proteinExistence type="inferred from homology"/>
<dbReference type="Pfam" id="PF22062">
    <property type="entry name" value="OB_DPOA2"/>
    <property type="match status" value="1"/>
</dbReference>
<evidence type="ECO:0000256" key="2">
    <source>
        <dbReference type="ARBA" id="ARBA00007299"/>
    </source>
</evidence>
<keyword evidence="12" id="KW-1185">Reference proteome</keyword>
<comment type="similarity">
    <text evidence="2">Belongs to the DNA polymerase alpha subunit B family.</text>
</comment>
<reference evidence="11" key="2">
    <citation type="submission" date="2020-08" db="EMBL/GenBank/DDBJ databases">
        <title>Draft Genome Sequence of Cumin Blight Pathogen Alternaria burnsii.</title>
        <authorList>
            <person name="Feng Z."/>
        </authorList>
    </citation>
    <scope>NUCLEOTIDE SEQUENCE</scope>
    <source>
        <strain evidence="11">CBS107.38</strain>
    </source>
</reference>
<dbReference type="InterPro" id="IPR009060">
    <property type="entry name" value="UBA-like_sf"/>
</dbReference>
<dbReference type="InterPro" id="IPR016722">
    <property type="entry name" value="DNA_pol_alpha_bsu"/>
</dbReference>
<dbReference type="CDD" id="cd00513">
    <property type="entry name" value="Ribosomal_L32_L32e"/>
    <property type="match status" value="1"/>
</dbReference>
<feature type="region of interest" description="Disordered" evidence="9">
    <location>
        <begin position="669"/>
        <end position="706"/>
    </location>
</feature>
<dbReference type="GO" id="GO:0006270">
    <property type="term" value="P:DNA replication initiation"/>
    <property type="evidence" value="ECO:0007669"/>
    <property type="project" value="TreeGrafter"/>
</dbReference>
<dbReference type="InterPro" id="IPR036351">
    <property type="entry name" value="Ribosomal_eL32_sf"/>
</dbReference>
<evidence type="ECO:0000256" key="6">
    <source>
        <dbReference type="ARBA" id="ARBA00022980"/>
    </source>
</evidence>
<evidence type="ECO:0000259" key="10">
    <source>
        <dbReference type="PROSITE" id="PS51229"/>
    </source>
</evidence>
<dbReference type="Proteomes" id="UP000596902">
    <property type="component" value="Unassembled WGS sequence"/>
</dbReference>
<dbReference type="FunFam" id="3.60.21.60:FF:000005">
    <property type="entry name" value="DNA polymerase alpha subunit B"/>
    <property type="match status" value="1"/>
</dbReference>
<reference evidence="11" key="1">
    <citation type="submission" date="2020-01" db="EMBL/GenBank/DDBJ databases">
        <authorList>
            <person name="Feng Z.H.Z."/>
        </authorList>
    </citation>
    <scope>NUCLEOTIDE SEQUENCE</scope>
    <source>
        <strain evidence="11">CBS107.38</strain>
    </source>
</reference>
<dbReference type="InterPro" id="IPR001515">
    <property type="entry name" value="Ribosomal_eL32"/>
</dbReference>
<dbReference type="Pfam" id="PF14555">
    <property type="entry name" value="UBA_4"/>
    <property type="match status" value="1"/>
</dbReference>
<dbReference type="GO" id="GO:0003735">
    <property type="term" value="F:structural constituent of ribosome"/>
    <property type="evidence" value="ECO:0007669"/>
    <property type="project" value="InterPro"/>
</dbReference>
<dbReference type="SUPFAM" id="SSF52042">
    <property type="entry name" value="Ribosomal protein L32e"/>
    <property type="match status" value="1"/>
</dbReference>
<dbReference type="InterPro" id="IPR007185">
    <property type="entry name" value="DNA_pol_a/d/e_bsu"/>
</dbReference>
<dbReference type="GO" id="GO:0006412">
    <property type="term" value="P:translation"/>
    <property type="evidence" value="ECO:0007669"/>
    <property type="project" value="InterPro"/>
</dbReference>
<dbReference type="Gene3D" id="1.10.8.10">
    <property type="entry name" value="DNA helicase RuvA subunit, C-terminal domain"/>
    <property type="match status" value="1"/>
</dbReference>
<dbReference type="AlphaFoldDB" id="A0A8H7B736"/>
<evidence type="ECO:0000256" key="4">
    <source>
        <dbReference type="ARBA" id="ARBA00018596"/>
    </source>
</evidence>
<dbReference type="Pfam" id="PF03556">
    <property type="entry name" value="Cullin_binding"/>
    <property type="match status" value="1"/>
</dbReference>
<dbReference type="EMBL" id="JAAABM010000004">
    <property type="protein sequence ID" value="KAF7678709.1"/>
    <property type="molecule type" value="Genomic_DNA"/>
</dbReference>
<dbReference type="Pfam" id="PF04042">
    <property type="entry name" value="DNA_pol_E_B"/>
    <property type="match status" value="1"/>
</dbReference>
<gene>
    <name evidence="11" type="ORF">GT037_004090</name>
</gene>
<dbReference type="SUPFAM" id="SSF46934">
    <property type="entry name" value="UBA-like"/>
    <property type="match status" value="1"/>
</dbReference>
<dbReference type="PANTHER" id="PTHR23061">
    <property type="entry name" value="DNA POLYMERASE 2 ALPHA 70 KDA SUBUNIT"/>
    <property type="match status" value="1"/>
</dbReference>
<comment type="subcellular location">
    <subcellularLocation>
        <location evidence="1">Nucleus</location>
    </subcellularLocation>
</comment>
<evidence type="ECO:0000313" key="12">
    <source>
        <dbReference type="Proteomes" id="UP000596902"/>
    </source>
</evidence>
<dbReference type="RefSeq" id="XP_038788844.1">
    <property type="nucleotide sequence ID" value="XM_038929137.1"/>
</dbReference>
<evidence type="ECO:0000256" key="7">
    <source>
        <dbReference type="ARBA" id="ARBA00023242"/>
    </source>
</evidence>
<feature type="region of interest" description="Disordered" evidence="9">
    <location>
        <begin position="79"/>
        <end position="157"/>
    </location>
</feature>
<keyword evidence="6" id="KW-0689">Ribosomal protein</keyword>
<dbReference type="GeneID" id="62202315"/>
<dbReference type="Gene3D" id="3.60.21.60">
    <property type="match status" value="2"/>
</dbReference>
<comment type="similarity">
    <text evidence="3">Belongs to the eukaryotic ribosomal protein eL32 family.</text>
</comment>
<dbReference type="InterPro" id="IPR054300">
    <property type="entry name" value="OB_DPOA2"/>
</dbReference>
<dbReference type="Gene3D" id="1.10.238.10">
    <property type="entry name" value="EF-hand"/>
    <property type="match status" value="1"/>
</dbReference>
<dbReference type="GO" id="GO:0003677">
    <property type="term" value="F:DNA binding"/>
    <property type="evidence" value="ECO:0007669"/>
    <property type="project" value="InterPro"/>
</dbReference>
<evidence type="ECO:0000256" key="5">
    <source>
        <dbReference type="ARBA" id="ARBA00022705"/>
    </source>
</evidence>
<keyword evidence="5" id="KW-0235">DNA replication</keyword>
<feature type="domain" description="DCUN1" evidence="10">
    <location>
        <begin position="814"/>
        <end position="1017"/>
    </location>
</feature>
<feature type="compositionally biased region" description="Polar residues" evidence="9">
    <location>
        <begin position="692"/>
        <end position="706"/>
    </location>
</feature>
<comment type="caution">
    <text evidence="11">The sequence shown here is derived from an EMBL/GenBank/DDBJ whole genome shotgun (WGS) entry which is preliminary data.</text>
</comment>
<keyword evidence="7" id="KW-0539">Nucleus</keyword>
<evidence type="ECO:0000256" key="1">
    <source>
        <dbReference type="ARBA" id="ARBA00004123"/>
    </source>
</evidence>
<feature type="region of interest" description="Disordered" evidence="9">
    <location>
        <begin position="577"/>
        <end position="601"/>
    </location>
</feature>
<feature type="compositionally biased region" description="Basic and acidic residues" evidence="9">
    <location>
        <begin position="79"/>
        <end position="95"/>
    </location>
</feature>